<protein>
    <submittedName>
        <fullName evidence="1">YolD-like family protein</fullName>
    </submittedName>
</protein>
<accession>A0A3S9UWH0</accession>
<dbReference type="Pfam" id="PF08863">
    <property type="entry name" value="YolD"/>
    <property type="match status" value="1"/>
</dbReference>
<evidence type="ECO:0000313" key="1">
    <source>
        <dbReference type="EMBL" id="AZS14679.1"/>
    </source>
</evidence>
<proteinExistence type="predicted"/>
<keyword evidence="2" id="KW-1185">Reference proteome</keyword>
<name>A0A3S9UWH0_9BACL</name>
<gene>
    <name evidence="1" type="ORF">EI981_09575</name>
</gene>
<dbReference type="OrthoDB" id="2376882at2"/>
<organism evidence="1 2">
    <name type="scientific">Paenibacillus lutimineralis</name>
    <dbReference type="NCBI Taxonomy" id="2707005"/>
    <lineage>
        <taxon>Bacteria</taxon>
        <taxon>Bacillati</taxon>
        <taxon>Bacillota</taxon>
        <taxon>Bacilli</taxon>
        <taxon>Bacillales</taxon>
        <taxon>Paenibacillaceae</taxon>
        <taxon>Paenibacillus</taxon>
    </lineage>
</organism>
<dbReference type="KEGG" id="plut:EI981_09575"/>
<dbReference type="InterPro" id="IPR014962">
    <property type="entry name" value="YolD"/>
</dbReference>
<dbReference type="Proteomes" id="UP000270678">
    <property type="component" value="Chromosome"/>
</dbReference>
<sequence length="117" mass="13537">MTGKLQGNGLWESSRMMLPEHKEAILNSNRYLQKRTRVQLDEQELERVSRILMESQYVGREVALRLFGEYKDHNLYGIVARLDPSGRRVCIQTGSGMEWVLWRDIVSAEFAAGYTSD</sequence>
<evidence type="ECO:0000313" key="2">
    <source>
        <dbReference type="Proteomes" id="UP000270678"/>
    </source>
</evidence>
<reference evidence="2" key="1">
    <citation type="submission" date="2018-12" db="EMBL/GenBank/DDBJ databases">
        <title>Complete genome sequence of Paenibacillus sp. MBLB1234.</title>
        <authorList>
            <person name="Nam Y.-D."/>
            <person name="Kang J."/>
            <person name="Chung W.-H."/>
            <person name="Park Y.S."/>
        </authorList>
    </citation>
    <scope>NUCLEOTIDE SEQUENCE [LARGE SCALE GENOMIC DNA]</scope>
    <source>
        <strain evidence="2">MBLB1234</strain>
    </source>
</reference>
<dbReference type="EMBL" id="CP034346">
    <property type="protein sequence ID" value="AZS14679.1"/>
    <property type="molecule type" value="Genomic_DNA"/>
</dbReference>
<dbReference type="AlphaFoldDB" id="A0A3S9UWH0"/>
<dbReference type="RefSeq" id="WP_126997562.1">
    <property type="nucleotide sequence ID" value="NZ_CP034346.1"/>
</dbReference>